<evidence type="ECO:0000256" key="1">
    <source>
        <dbReference type="SAM" id="MobiDB-lite"/>
    </source>
</evidence>
<organism evidence="2 3">
    <name type="scientific">Hyphomonas atlantica</name>
    <dbReference type="NCBI Taxonomy" id="1280948"/>
    <lineage>
        <taxon>Bacteria</taxon>
        <taxon>Pseudomonadati</taxon>
        <taxon>Pseudomonadota</taxon>
        <taxon>Alphaproteobacteria</taxon>
        <taxon>Hyphomonadales</taxon>
        <taxon>Hyphomonadaceae</taxon>
        <taxon>Hyphomonas</taxon>
    </lineage>
</organism>
<comment type="caution">
    <text evidence="2">The sequence shown here is derived from an EMBL/GenBank/DDBJ whole genome shotgun (WGS) entry which is preliminary data.</text>
</comment>
<dbReference type="AlphaFoldDB" id="A0A059E477"/>
<name>A0A059E477_9PROT</name>
<evidence type="ECO:0008006" key="4">
    <source>
        <dbReference type="Google" id="ProtNLM"/>
    </source>
</evidence>
<dbReference type="PANTHER" id="PTHR41339">
    <property type="entry name" value="LIPL48"/>
    <property type="match status" value="1"/>
</dbReference>
<dbReference type="STRING" id="1280948.HY36_15585"/>
<protein>
    <recommendedName>
        <fullName evidence="4">Lipoprotein</fullName>
    </recommendedName>
</protein>
<feature type="compositionally biased region" description="Low complexity" evidence="1">
    <location>
        <begin position="11"/>
        <end position="22"/>
    </location>
</feature>
<dbReference type="InterPro" id="IPR006626">
    <property type="entry name" value="PbH1"/>
</dbReference>
<dbReference type="SMART" id="SM00710">
    <property type="entry name" value="PbH1"/>
    <property type="match status" value="5"/>
</dbReference>
<dbReference type="EMBL" id="AWFH01000009">
    <property type="protein sequence ID" value="KCZ62486.1"/>
    <property type="molecule type" value="Genomic_DNA"/>
</dbReference>
<dbReference type="PATRIC" id="fig|1280948.3.peg.1350"/>
<dbReference type="Proteomes" id="UP000024547">
    <property type="component" value="Unassembled WGS sequence"/>
</dbReference>
<dbReference type="PANTHER" id="PTHR41339:SF1">
    <property type="entry name" value="SECRETED PROTEIN"/>
    <property type="match status" value="1"/>
</dbReference>
<dbReference type="SUPFAM" id="SSF51126">
    <property type="entry name" value="Pectin lyase-like"/>
    <property type="match status" value="1"/>
</dbReference>
<accession>A0A059E477</accession>
<feature type="region of interest" description="Disordered" evidence="1">
    <location>
        <begin position="8"/>
        <end position="43"/>
    </location>
</feature>
<feature type="compositionally biased region" description="Gly residues" evidence="1">
    <location>
        <begin position="26"/>
        <end position="39"/>
    </location>
</feature>
<evidence type="ECO:0000313" key="2">
    <source>
        <dbReference type="EMBL" id="KCZ62486.1"/>
    </source>
</evidence>
<evidence type="ECO:0000313" key="3">
    <source>
        <dbReference type="Proteomes" id="UP000024547"/>
    </source>
</evidence>
<proteinExistence type="predicted"/>
<dbReference type="eggNOG" id="COG2182">
    <property type="taxonomic scope" value="Bacteria"/>
</dbReference>
<keyword evidence="3" id="KW-1185">Reference proteome</keyword>
<reference evidence="2 3" key="1">
    <citation type="journal article" date="2014" name="Antonie Van Leeuwenhoek">
        <title>Hyphomonas beringensis sp. nov. and Hyphomonas chukchiensis sp. nov., isolated from surface seawater of the Bering Sea and Chukchi Sea.</title>
        <authorList>
            <person name="Li C."/>
            <person name="Lai Q."/>
            <person name="Li G."/>
            <person name="Dong C."/>
            <person name="Wang J."/>
            <person name="Liao Y."/>
            <person name="Shao Z."/>
        </authorList>
    </citation>
    <scope>NUCLEOTIDE SEQUENCE [LARGE SCALE GENOMIC DNA]</scope>
    <source>
        <strain evidence="2 3">22II1-22F38</strain>
    </source>
</reference>
<gene>
    <name evidence="2" type="ORF">HY36_15585</name>
</gene>
<dbReference type="InterPro" id="IPR011050">
    <property type="entry name" value="Pectin_lyase_fold/virulence"/>
</dbReference>
<sequence>MALALAACSQGSDISSPGTTTPTTPPGGGSDGGGDGGSGSAECPAAFTEGEAVAGLTTCNLSGTYLANVTLENIEGLAYRIDGRIDIGADTGADGNLAGGQGVTMTIDPGVTLFGESGSDYIVVNRGSQLVADGERAAPIVMTSADDLERQADSDASNDDGGDNISEWGGLVILGQAPINRCRDAATPGTVDCENLVEGVTNPEAVYGGDDSNDNSGILRYLQVRFAGFAINTAGNELNGITFAGVGNGTTVDYVQVHNNSDDGVEFFGGNVNVRHLVLTGNDDDSIDTDNGYQGSIQYALVTQRENGGDNIVEASSAGNGVTPLSNANISNFTFVGNRTNAFRLNTGTVGRYVNGVVNYGKECMRWQDSAGDGTAGFTAGSDPAFDSVLFDCDLGLTTSNSETATAEASVAAGTNNSTDVSDSLASQFFPGPNEQAVTPFDATTLSSFFEPVTYIGAFGPDESVTENWASGWSFAVFPEPECPSGTTDSGFDLQGQNVCQVSGILTDDVRLTRGNIYEIVGRVDVGIDVGADGSATDGDPAALTIESGVTMFGDEGEDYIVVNRGSQIFSNGTRENPVIMTSEADLTNSQVDAENAIGEWGGVVILGRAPINRCRDAATPGTVACENLVEGVTNPEAVYGGATADDDSGSIRFTQVRHAGFAINTAGNELNGITFAGVGTGTEVEYIQVHNNADDGVEFFGGGVNVKYLVLTGNDDDSIDTDNGYNGSIQYAIVVQRESGGDNIVEASSAGSGVTPLSNAKISNFTFVGNRTNAFRLNTGTVGRYVNGVVNYGKECMRWQDSAGDGNTTYDAGSDPAFDSVLFDCDLGLTTSNSETAIAEASVAAGTNNSTTTASTLSSTFVNGAAESGVTAFDVTTISSDLDPVDYIGAVKDSSDTWWQGWSCGLEASDAC</sequence>